<organism evidence="2 3">
    <name type="scientific">Gossypium gossypioides</name>
    <name type="common">Mexican cotton</name>
    <name type="synonym">Selera gossypioides</name>
    <dbReference type="NCBI Taxonomy" id="34282"/>
    <lineage>
        <taxon>Eukaryota</taxon>
        <taxon>Viridiplantae</taxon>
        <taxon>Streptophyta</taxon>
        <taxon>Embryophyta</taxon>
        <taxon>Tracheophyta</taxon>
        <taxon>Spermatophyta</taxon>
        <taxon>Magnoliopsida</taxon>
        <taxon>eudicotyledons</taxon>
        <taxon>Gunneridae</taxon>
        <taxon>Pentapetalae</taxon>
        <taxon>rosids</taxon>
        <taxon>malvids</taxon>
        <taxon>Malvales</taxon>
        <taxon>Malvaceae</taxon>
        <taxon>Malvoideae</taxon>
        <taxon>Gossypium</taxon>
    </lineage>
</organism>
<dbReference type="PANTHER" id="PTHR46033">
    <property type="entry name" value="PROTEIN MAIN-LIKE 2"/>
    <property type="match status" value="1"/>
</dbReference>
<gene>
    <name evidence="2" type="ORF">Gogos_018115</name>
</gene>
<dbReference type="Pfam" id="PF10536">
    <property type="entry name" value="PMD"/>
    <property type="match status" value="2"/>
</dbReference>
<evidence type="ECO:0000259" key="1">
    <source>
        <dbReference type="Pfam" id="PF10536"/>
    </source>
</evidence>
<sequence length="186" mass="21227">GCKLDPTLINALVERWRPETHPFHLTCDDCTITLENITLQLSLAVNGPFVTGAVVVPGKEDLRETLLGKWLLRLVDFKECGQLSWGLAVLATLYQELYRATELNKLSIGGCLLLLQSWAWWRLPFLRPQVDTPYTFPLVEPWAEVCRTTEETQRYPIAVRSTLEIRVQVEAKYFAATVRHRSTAQT</sequence>
<dbReference type="InterPro" id="IPR019557">
    <property type="entry name" value="AminoTfrase-like_pln_mobile"/>
</dbReference>
<dbReference type="EMBL" id="JABEZY010000002">
    <property type="protein sequence ID" value="MBA0734172.1"/>
    <property type="molecule type" value="Genomic_DNA"/>
</dbReference>
<dbReference type="PANTHER" id="PTHR46033:SF8">
    <property type="entry name" value="PROTEIN MAINTENANCE OF MERISTEMS-LIKE"/>
    <property type="match status" value="1"/>
</dbReference>
<dbReference type="OrthoDB" id="972797at2759"/>
<feature type="domain" description="Aminotransferase-like plant mobile" evidence="1">
    <location>
        <begin position="72"/>
        <end position="164"/>
    </location>
</feature>
<reference evidence="2 3" key="1">
    <citation type="journal article" date="2019" name="Genome Biol. Evol.">
        <title>Insights into the evolution of the New World diploid cottons (Gossypium, subgenus Houzingenia) based on genome sequencing.</title>
        <authorList>
            <person name="Grover C.E."/>
            <person name="Arick M.A. 2nd"/>
            <person name="Thrash A."/>
            <person name="Conover J.L."/>
            <person name="Sanders W.S."/>
            <person name="Peterson D.G."/>
            <person name="Frelichowski J.E."/>
            <person name="Scheffler J.A."/>
            <person name="Scheffler B.E."/>
            <person name="Wendel J.F."/>
        </authorList>
    </citation>
    <scope>NUCLEOTIDE SEQUENCE [LARGE SCALE GENOMIC DNA]</scope>
    <source>
        <strain evidence="2">5</strain>
        <tissue evidence="2">Leaf</tissue>
    </source>
</reference>
<protein>
    <recommendedName>
        <fullName evidence="1">Aminotransferase-like plant mobile domain-containing protein</fullName>
    </recommendedName>
</protein>
<proteinExistence type="predicted"/>
<name>A0A7J9BD78_GOSGO</name>
<dbReference type="AlphaFoldDB" id="A0A7J9BD78"/>
<comment type="caution">
    <text evidence="2">The sequence shown here is derived from an EMBL/GenBank/DDBJ whole genome shotgun (WGS) entry which is preliminary data.</text>
</comment>
<evidence type="ECO:0000313" key="2">
    <source>
        <dbReference type="EMBL" id="MBA0734172.1"/>
    </source>
</evidence>
<evidence type="ECO:0000313" key="3">
    <source>
        <dbReference type="Proteomes" id="UP000593579"/>
    </source>
</evidence>
<keyword evidence="3" id="KW-1185">Reference proteome</keyword>
<accession>A0A7J9BD78</accession>
<feature type="domain" description="Aminotransferase-like plant mobile" evidence="1">
    <location>
        <begin position="3"/>
        <end position="70"/>
    </location>
</feature>
<feature type="non-terminal residue" evidence="2">
    <location>
        <position position="186"/>
    </location>
</feature>
<dbReference type="Proteomes" id="UP000593579">
    <property type="component" value="Unassembled WGS sequence"/>
</dbReference>
<dbReference type="InterPro" id="IPR044824">
    <property type="entry name" value="MAIN-like"/>
</dbReference>
<dbReference type="GO" id="GO:0010073">
    <property type="term" value="P:meristem maintenance"/>
    <property type="evidence" value="ECO:0007669"/>
    <property type="project" value="InterPro"/>
</dbReference>